<proteinExistence type="predicted"/>
<organism evidence="3 4">
    <name type="scientific">Streptomyces paradoxus</name>
    <dbReference type="NCBI Taxonomy" id="66375"/>
    <lineage>
        <taxon>Bacteria</taxon>
        <taxon>Bacillati</taxon>
        <taxon>Actinomycetota</taxon>
        <taxon>Actinomycetes</taxon>
        <taxon>Kitasatosporales</taxon>
        <taxon>Streptomycetaceae</taxon>
        <taxon>Streptomyces</taxon>
    </lineage>
</organism>
<reference evidence="3 4" key="1">
    <citation type="submission" date="2020-08" db="EMBL/GenBank/DDBJ databases">
        <title>Genomic Encyclopedia of Type Strains, Phase IV (KMG-IV): sequencing the most valuable type-strain genomes for metagenomic binning, comparative biology and taxonomic classification.</title>
        <authorList>
            <person name="Goeker M."/>
        </authorList>
    </citation>
    <scope>NUCLEOTIDE SEQUENCE [LARGE SCALE GENOMIC DNA]</scope>
    <source>
        <strain evidence="3 4">DSM 43350</strain>
    </source>
</reference>
<evidence type="ECO:0008006" key="5">
    <source>
        <dbReference type="Google" id="ProtNLM"/>
    </source>
</evidence>
<sequence>MTRSHLPLVATILACLTLSACSADETPPPPAGAPPASGTGKARPSKDNTDLPLTKQLSRGELTQAIPDAEDLVPGYLPGSLHKRMPGEPDDCAPLDTPAPAGWQRAGSGDYDYQGSTVSRGIDLDVCQFDNVAHAKAAYDQWPDTDETAPLETGRVGEESVFLAHSGSSGTVYGYSRSGTVIARVTVEDAGADPTDAHDVLAATIKRLQQVQAGQRATATAPEIAAMAQTQR</sequence>
<feature type="chain" id="PRO_5031467200" description="DUF3558 domain-containing protein" evidence="2">
    <location>
        <begin position="24"/>
        <end position="232"/>
    </location>
</feature>
<feature type="signal peptide" evidence="2">
    <location>
        <begin position="1"/>
        <end position="23"/>
    </location>
</feature>
<keyword evidence="2" id="KW-0732">Signal</keyword>
<dbReference type="RefSeq" id="WP_184566347.1">
    <property type="nucleotide sequence ID" value="NZ_BAAARS010000012.1"/>
</dbReference>
<evidence type="ECO:0000313" key="4">
    <source>
        <dbReference type="Proteomes" id="UP000591537"/>
    </source>
</evidence>
<dbReference type="EMBL" id="JACHGV010000015">
    <property type="protein sequence ID" value="MBB6080952.1"/>
    <property type="molecule type" value="Genomic_DNA"/>
</dbReference>
<gene>
    <name evidence="3" type="ORF">HNR57_006903</name>
</gene>
<feature type="region of interest" description="Disordered" evidence="1">
    <location>
        <begin position="23"/>
        <end position="60"/>
    </location>
</feature>
<protein>
    <recommendedName>
        <fullName evidence="5">DUF3558 domain-containing protein</fullName>
    </recommendedName>
</protein>
<comment type="caution">
    <text evidence="3">The sequence shown here is derived from an EMBL/GenBank/DDBJ whole genome shotgun (WGS) entry which is preliminary data.</text>
</comment>
<evidence type="ECO:0000256" key="2">
    <source>
        <dbReference type="SAM" id="SignalP"/>
    </source>
</evidence>
<dbReference type="Proteomes" id="UP000591537">
    <property type="component" value="Unassembled WGS sequence"/>
</dbReference>
<accession>A0A7W9TJU0</accession>
<dbReference type="AlphaFoldDB" id="A0A7W9TJU0"/>
<evidence type="ECO:0000256" key="1">
    <source>
        <dbReference type="SAM" id="MobiDB-lite"/>
    </source>
</evidence>
<keyword evidence="4" id="KW-1185">Reference proteome</keyword>
<name>A0A7W9TJU0_9ACTN</name>
<dbReference type="PROSITE" id="PS51257">
    <property type="entry name" value="PROKAR_LIPOPROTEIN"/>
    <property type="match status" value="1"/>
</dbReference>
<evidence type="ECO:0000313" key="3">
    <source>
        <dbReference type="EMBL" id="MBB6080952.1"/>
    </source>
</evidence>